<gene>
    <name evidence="5" type="ORF">WMO26_08090</name>
</gene>
<protein>
    <submittedName>
        <fullName evidence="5">Glycosyl hydrolase family 28 protein</fullName>
    </submittedName>
</protein>
<evidence type="ECO:0000256" key="1">
    <source>
        <dbReference type="ARBA" id="ARBA00008834"/>
    </source>
</evidence>
<dbReference type="Proteomes" id="UP001489509">
    <property type="component" value="Unassembled WGS sequence"/>
</dbReference>
<dbReference type="RefSeq" id="WP_349219472.1">
    <property type="nucleotide sequence ID" value="NZ_JBBMFD010000012.1"/>
</dbReference>
<dbReference type="GO" id="GO:0016787">
    <property type="term" value="F:hydrolase activity"/>
    <property type="evidence" value="ECO:0007669"/>
    <property type="project" value="UniProtKB-KW"/>
</dbReference>
<evidence type="ECO:0000256" key="4">
    <source>
        <dbReference type="RuleBase" id="RU361169"/>
    </source>
</evidence>
<reference evidence="5 6" key="1">
    <citation type="submission" date="2024-03" db="EMBL/GenBank/DDBJ databases">
        <title>Human intestinal bacterial collection.</title>
        <authorList>
            <person name="Pauvert C."/>
            <person name="Hitch T.C.A."/>
            <person name="Clavel T."/>
        </authorList>
    </citation>
    <scope>NUCLEOTIDE SEQUENCE [LARGE SCALE GENOMIC DNA]</scope>
    <source>
        <strain evidence="5 6">CLA-JM-H44</strain>
    </source>
</reference>
<dbReference type="InterPro" id="IPR012334">
    <property type="entry name" value="Pectin_lyas_fold"/>
</dbReference>
<dbReference type="InterPro" id="IPR006626">
    <property type="entry name" value="PbH1"/>
</dbReference>
<comment type="caution">
    <text evidence="5">The sequence shown here is derived from an EMBL/GenBank/DDBJ whole genome shotgun (WGS) entry which is preliminary data.</text>
</comment>
<dbReference type="SMART" id="SM00710">
    <property type="entry name" value="PbH1"/>
    <property type="match status" value="5"/>
</dbReference>
<keyword evidence="3 4" id="KW-0326">Glycosidase</keyword>
<evidence type="ECO:0000313" key="5">
    <source>
        <dbReference type="EMBL" id="MEQ2440780.1"/>
    </source>
</evidence>
<accession>A0ABV1E0G0</accession>
<dbReference type="InterPro" id="IPR011050">
    <property type="entry name" value="Pectin_lyase_fold/virulence"/>
</dbReference>
<evidence type="ECO:0000256" key="2">
    <source>
        <dbReference type="ARBA" id="ARBA00022801"/>
    </source>
</evidence>
<dbReference type="Gene3D" id="2.160.20.10">
    <property type="entry name" value="Single-stranded right-handed beta-helix, Pectin lyase-like"/>
    <property type="match status" value="1"/>
</dbReference>
<proteinExistence type="inferred from homology"/>
<evidence type="ECO:0000313" key="6">
    <source>
        <dbReference type="Proteomes" id="UP001489509"/>
    </source>
</evidence>
<dbReference type="Pfam" id="PF00295">
    <property type="entry name" value="Glyco_hydro_28"/>
    <property type="match status" value="1"/>
</dbReference>
<keyword evidence="2 4" id="KW-0378">Hydrolase</keyword>
<organism evidence="5 6">
    <name type="scientific">Solibaculum intestinale</name>
    <dbReference type="NCBI Taxonomy" id="3133165"/>
    <lineage>
        <taxon>Bacteria</taxon>
        <taxon>Bacillati</taxon>
        <taxon>Bacillota</taxon>
        <taxon>Clostridia</taxon>
        <taxon>Eubacteriales</taxon>
        <taxon>Oscillospiraceae</taxon>
        <taxon>Solibaculum</taxon>
    </lineage>
</organism>
<dbReference type="InterPro" id="IPR051801">
    <property type="entry name" value="GH28_Enzymes"/>
</dbReference>
<keyword evidence="6" id="KW-1185">Reference proteome</keyword>
<dbReference type="PANTHER" id="PTHR31339">
    <property type="entry name" value="PECTIN LYASE-RELATED"/>
    <property type="match status" value="1"/>
</dbReference>
<comment type="similarity">
    <text evidence="1 4">Belongs to the glycosyl hydrolase 28 family.</text>
</comment>
<name>A0ABV1E0G0_9FIRM</name>
<dbReference type="InterPro" id="IPR000743">
    <property type="entry name" value="Glyco_hydro_28"/>
</dbReference>
<dbReference type="EMBL" id="JBBMFD010000012">
    <property type="protein sequence ID" value="MEQ2440780.1"/>
    <property type="molecule type" value="Genomic_DNA"/>
</dbReference>
<dbReference type="SUPFAM" id="SSF51126">
    <property type="entry name" value="Pectin lyase-like"/>
    <property type="match status" value="1"/>
</dbReference>
<sequence length="444" mass="49383">MDYNILTFGAVPDGTSNCQKQIQAAIDACAKTGGRVVVPAGRFLSGSLRLKSQVELYLDEGAVLVSSLNPQDTIDFAKEFDDDNQATGWEGGCFLFAMHETNITIAGPGTIDGQGREVFYDANADNGYHECPLMVKSFRPRTTFLEDVEHLTVRDVTFYDAAFWTLHMAGCRHVLVENVTIDNNVRGANNDGIDPDCCKDVVVRGCNVRGGDDAIVVKATKPMWEKYGNCEDILIEDCVLHSRDSALKIGTETWGDIRNIELKHCRVQDSNRAVGIWVRDGGTVENIHVHHVTGNTLRYADGAMCKGAPLWWGKGEPIFLSATKRAGVDRLPGKIRNLTFDHLTLTAESCIFLGGEEYSPIENIRLEEVNITWKQQSKHKPDVFDEQPSVRDVYPHEIPCLYARQVQGLTVKGRFVLDGSMKETIRRREILEGCADCAIEAEQR</sequence>
<dbReference type="PANTHER" id="PTHR31339:SF9">
    <property type="entry name" value="PLASMIN AND FIBRONECTIN-BINDING PROTEIN A"/>
    <property type="match status" value="1"/>
</dbReference>
<evidence type="ECO:0000256" key="3">
    <source>
        <dbReference type="ARBA" id="ARBA00023295"/>
    </source>
</evidence>